<accession>A0ABP0QCY8</accession>
<name>A0ABP0QCY8_9DINO</name>
<dbReference type="Gene3D" id="2.40.128.20">
    <property type="match status" value="1"/>
</dbReference>
<keyword evidence="4" id="KW-1185">Reference proteome</keyword>
<keyword evidence="1" id="KW-0732">Signal</keyword>
<evidence type="ECO:0000313" key="4">
    <source>
        <dbReference type="Proteomes" id="UP001642464"/>
    </source>
</evidence>
<feature type="signal peptide" evidence="1">
    <location>
        <begin position="1"/>
        <end position="17"/>
    </location>
</feature>
<evidence type="ECO:0000313" key="3">
    <source>
        <dbReference type="EMBL" id="CAK9086187.1"/>
    </source>
</evidence>
<protein>
    <submittedName>
        <fullName evidence="2">Uncharacterized protein</fullName>
    </submittedName>
</protein>
<dbReference type="InterPro" id="IPR012674">
    <property type="entry name" value="Calycin"/>
</dbReference>
<gene>
    <name evidence="2" type="ORF">SCF082_LOCUS40748</name>
    <name evidence="3" type="ORF">SCF082_LOCUS40778</name>
</gene>
<dbReference type="EMBL" id="CAXAMM010039396">
    <property type="protein sequence ID" value="CAK9086117.1"/>
    <property type="molecule type" value="Genomic_DNA"/>
</dbReference>
<dbReference type="Proteomes" id="UP001642464">
    <property type="component" value="Unassembled WGS sequence"/>
</dbReference>
<dbReference type="EMBL" id="CAXAMM010039407">
    <property type="protein sequence ID" value="CAK9086187.1"/>
    <property type="molecule type" value="Genomic_DNA"/>
</dbReference>
<proteinExistence type="predicted"/>
<organism evidence="2 4">
    <name type="scientific">Durusdinium trenchii</name>
    <dbReference type="NCBI Taxonomy" id="1381693"/>
    <lineage>
        <taxon>Eukaryota</taxon>
        <taxon>Sar</taxon>
        <taxon>Alveolata</taxon>
        <taxon>Dinophyceae</taxon>
        <taxon>Suessiales</taxon>
        <taxon>Symbiodiniaceae</taxon>
        <taxon>Durusdinium</taxon>
    </lineage>
</organism>
<feature type="chain" id="PRO_5045029489" evidence="1">
    <location>
        <begin position="18"/>
        <end position="337"/>
    </location>
</feature>
<evidence type="ECO:0000313" key="2">
    <source>
        <dbReference type="EMBL" id="CAK9086117.1"/>
    </source>
</evidence>
<sequence>MVRVLAACALWHRAVQACRMISPYIEAGEAESVVSLLQIGPPVLHEKSSKVGSTEEALVQVSSLLMSANISGCLLGGALLLGAAVFACCCCPMPSQWASIKDSPAEILPPVSDKKNGTASQRSTSSSDCCCGAGILSWIRSFRGREGSQHMDPETQQSGARQGATLQGEPAVGFVPLPPAEHLEADGHVNFTGHWKCMEAGGELDAVFADMGIGYLARKFMASFGWGKGTVCRTYEQNGIHMKVTESAIQETTQEFDVNGEEQKVNGGDFDFLQTTYWDPHTPHLLRWKGTDLEKAQPKQWTRTCQYFLDKDHLRIETTCSSEKTAWWVYKRETRET</sequence>
<evidence type="ECO:0000256" key="1">
    <source>
        <dbReference type="SAM" id="SignalP"/>
    </source>
</evidence>
<reference evidence="2 4" key="1">
    <citation type="submission" date="2024-02" db="EMBL/GenBank/DDBJ databases">
        <authorList>
            <person name="Chen Y."/>
            <person name="Shah S."/>
            <person name="Dougan E. K."/>
            <person name="Thang M."/>
            <person name="Chan C."/>
        </authorList>
    </citation>
    <scope>NUCLEOTIDE SEQUENCE [LARGE SCALE GENOMIC DNA]</scope>
</reference>
<comment type="caution">
    <text evidence="2">The sequence shown here is derived from an EMBL/GenBank/DDBJ whole genome shotgun (WGS) entry which is preliminary data.</text>
</comment>